<evidence type="ECO:0000313" key="1">
    <source>
        <dbReference type="EMBL" id="GEM77727.1"/>
    </source>
</evidence>
<protein>
    <recommendedName>
        <fullName evidence="3">DUF4105 domain-containing protein</fullName>
    </recommendedName>
</protein>
<dbReference type="Proteomes" id="UP000321922">
    <property type="component" value="Unassembled WGS sequence"/>
</dbReference>
<organism evidence="1 2">
    <name type="scientific">Vibrio sagamiensis NBRC 104589</name>
    <dbReference type="NCBI Taxonomy" id="1219064"/>
    <lineage>
        <taxon>Bacteria</taxon>
        <taxon>Pseudomonadati</taxon>
        <taxon>Pseudomonadota</taxon>
        <taxon>Gammaproteobacteria</taxon>
        <taxon>Vibrionales</taxon>
        <taxon>Vibrionaceae</taxon>
        <taxon>Vibrio</taxon>
    </lineage>
</organism>
<evidence type="ECO:0008006" key="3">
    <source>
        <dbReference type="Google" id="ProtNLM"/>
    </source>
</evidence>
<dbReference type="OrthoDB" id="9204728at2"/>
<reference evidence="1 2" key="1">
    <citation type="submission" date="2019-07" db="EMBL/GenBank/DDBJ databases">
        <title>Whole genome shotgun sequence of Vibrio sagamiensis NBRC 104589.</title>
        <authorList>
            <person name="Hosoyama A."/>
            <person name="Uohara A."/>
            <person name="Ohji S."/>
            <person name="Ichikawa N."/>
        </authorList>
    </citation>
    <scope>NUCLEOTIDE SEQUENCE [LARGE SCALE GENOMIC DNA]</scope>
    <source>
        <strain evidence="1 2">NBRC 104589</strain>
    </source>
</reference>
<evidence type="ECO:0000313" key="2">
    <source>
        <dbReference type="Proteomes" id="UP000321922"/>
    </source>
</evidence>
<dbReference type="RefSeq" id="WP_039983284.1">
    <property type="nucleotide sequence ID" value="NZ_BAOJ01000182.1"/>
</dbReference>
<gene>
    <name evidence="1" type="ORF">VSA01S_38390</name>
</gene>
<dbReference type="EMBL" id="BJXJ01000111">
    <property type="protein sequence ID" value="GEM77727.1"/>
    <property type="molecule type" value="Genomic_DNA"/>
</dbReference>
<name>A0A511QKL8_9VIBR</name>
<comment type="caution">
    <text evidence="1">The sequence shown here is derived from an EMBL/GenBank/DDBJ whole genome shotgun (WGS) entry which is preliminary data.</text>
</comment>
<proteinExistence type="predicted"/>
<keyword evidence="2" id="KW-1185">Reference proteome</keyword>
<dbReference type="AlphaFoldDB" id="A0A511QKL8"/>
<sequence length="357" mass="40022">MPKPPGQSFPFPSRTSMYWETCHVTYDQAVEMFNAQTATQQAMGQNPIVSSTKVKRKQFSSVYEAQNEYSKTTIEKSKQFEESILQIQDSGNQSAKSLIERINNSYRPTSNGATDTEPTKVKKVGDDAVAKVHNRQDVVEDGVFVWIETIGTGHALLTVHDSDITMFSYGRYDDIYPNTLGTMGDGVLIKASNEDCKPYLREQIFAKGARVFKITDVNKSDVFNYLNDIWEDSDDYPDSTEGELTLKSGRVINEYSLFENNCTTTIVDALDKSGTKIFEDSILGVELDQSFTIPVSLSDYLKNASLNFDMLVIDVTKEMKMFLDNPNNLKIKKPSKKDIVFGIITNQASFFGSSSSD</sequence>
<accession>A0A511QKL8</accession>